<dbReference type="GO" id="GO:0017116">
    <property type="term" value="F:single-stranded DNA helicase activity"/>
    <property type="evidence" value="ECO:0007669"/>
    <property type="project" value="TreeGrafter"/>
</dbReference>
<dbReference type="GO" id="GO:0008047">
    <property type="term" value="F:enzyme activator activity"/>
    <property type="evidence" value="ECO:0007669"/>
    <property type="project" value="TreeGrafter"/>
</dbReference>
<dbReference type="Pfam" id="PF12002">
    <property type="entry name" value="MgsA_C"/>
    <property type="match status" value="1"/>
</dbReference>
<dbReference type="GO" id="GO:0006261">
    <property type="term" value="P:DNA-templated DNA replication"/>
    <property type="evidence" value="ECO:0007669"/>
    <property type="project" value="TreeGrafter"/>
</dbReference>
<reference evidence="4" key="1">
    <citation type="submission" date="2020-10" db="EMBL/GenBank/DDBJ databases">
        <authorList>
            <person name="Gilroy R."/>
        </authorList>
    </citation>
    <scope>NUCLEOTIDE SEQUENCE</scope>
    <source>
        <strain evidence="4">CHK197-8231</strain>
    </source>
</reference>
<name>A0A9D1L3L3_9BACT</name>
<dbReference type="AlphaFoldDB" id="A0A9D1L3L3"/>
<dbReference type="FunFam" id="1.20.272.10:FF:000001">
    <property type="entry name" value="Putative AAA family ATPase"/>
    <property type="match status" value="1"/>
</dbReference>
<gene>
    <name evidence="4" type="ORF">IAD49_00455</name>
</gene>
<dbReference type="GO" id="GO:0005524">
    <property type="term" value="F:ATP binding"/>
    <property type="evidence" value="ECO:0007669"/>
    <property type="project" value="UniProtKB-KW"/>
</dbReference>
<dbReference type="SUPFAM" id="SSF52540">
    <property type="entry name" value="P-loop containing nucleoside triphosphate hydrolases"/>
    <property type="match status" value="1"/>
</dbReference>
<reference evidence="4" key="2">
    <citation type="journal article" date="2021" name="PeerJ">
        <title>Extensive microbial diversity within the chicken gut microbiome revealed by metagenomics and culture.</title>
        <authorList>
            <person name="Gilroy R."/>
            <person name="Ravi A."/>
            <person name="Getino M."/>
            <person name="Pursley I."/>
            <person name="Horton D.L."/>
            <person name="Alikhan N.F."/>
            <person name="Baker D."/>
            <person name="Gharbi K."/>
            <person name="Hall N."/>
            <person name="Watson M."/>
            <person name="Adriaenssens E.M."/>
            <person name="Foster-Nyarko E."/>
            <person name="Jarju S."/>
            <person name="Secka A."/>
            <person name="Antonio M."/>
            <person name="Oren A."/>
            <person name="Chaudhuri R.R."/>
            <person name="La Ragione R."/>
            <person name="Hildebrand F."/>
            <person name="Pallen M.J."/>
        </authorList>
    </citation>
    <scope>NUCLEOTIDE SEQUENCE</scope>
    <source>
        <strain evidence="4">CHK197-8231</strain>
    </source>
</reference>
<feature type="domain" description="AAA+ ATPase" evidence="3">
    <location>
        <begin position="38"/>
        <end position="150"/>
    </location>
</feature>
<evidence type="ECO:0000259" key="3">
    <source>
        <dbReference type="SMART" id="SM00382"/>
    </source>
</evidence>
<evidence type="ECO:0000313" key="4">
    <source>
        <dbReference type="EMBL" id="HIU22043.1"/>
    </source>
</evidence>
<dbReference type="Pfam" id="PF16193">
    <property type="entry name" value="AAA_assoc_2"/>
    <property type="match status" value="1"/>
</dbReference>
<sequence length="407" mass="46137">MNEPLAMKLRPKKLEDVIGQQHLVGKDKILYHMVKNHRLFSMILYGKPGIGKTTIATAIVEELGLRHRMLNAVIHSKKDFDIVIEEAKMYGSMVVIMDEIHRLNKDKQDLLLPYLESGLIILIGMTTSNPYHKINPAIRSRCQIFELLPLEEDDIISGLKRAVASNILENIVVDEECYRMITTLSGGDLRAAYNLLEVAYYAASDYHVTASVLESIHQKPIFFHDRNEDGHYDVLSAFQKSIRGSDVNAALHYLARLIEVEDLDSICRRMAVIAYEDIGLANPAMGPRVMAAIEAAERLGFPEARIPLGTVVVELALSPKSNSAHTALDDAINDIRKGKTGNVPSHIKTNSRDYKYPHDYPNGIVKQQYLPDTLKRKEYFRPKTTSQHERMLKEVYQKIEKFLEEGE</sequence>
<dbReference type="GO" id="GO:0000731">
    <property type="term" value="P:DNA synthesis involved in DNA repair"/>
    <property type="evidence" value="ECO:0007669"/>
    <property type="project" value="TreeGrafter"/>
</dbReference>
<dbReference type="InterPro" id="IPR008824">
    <property type="entry name" value="RuvB-like_N"/>
</dbReference>
<dbReference type="EMBL" id="DVML01000006">
    <property type="protein sequence ID" value="HIU22043.1"/>
    <property type="molecule type" value="Genomic_DNA"/>
</dbReference>
<organism evidence="4 5">
    <name type="scientific">Candidatus Fimihabitans intestinipullorum</name>
    <dbReference type="NCBI Taxonomy" id="2840820"/>
    <lineage>
        <taxon>Bacteria</taxon>
        <taxon>Bacillati</taxon>
        <taxon>Mycoplasmatota</taxon>
        <taxon>Mycoplasmatota incertae sedis</taxon>
        <taxon>Candidatus Fimihabitans</taxon>
    </lineage>
</organism>
<dbReference type="Gene3D" id="1.10.8.60">
    <property type="match status" value="1"/>
</dbReference>
<proteinExistence type="predicted"/>
<dbReference type="GO" id="GO:0003677">
    <property type="term" value="F:DNA binding"/>
    <property type="evidence" value="ECO:0007669"/>
    <property type="project" value="InterPro"/>
</dbReference>
<dbReference type="PANTHER" id="PTHR13779:SF7">
    <property type="entry name" value="ATPASE WRNIP1"/>
    <property type="match status" value="1"/>
</dbReference>
<dbReference type="GO" id="GO:0006310">
    <property type="term" value="P:DNA recombination"/>
    <property type="evidence" value="ECO:0007669"/>
    <property type="project" value="InterPro"/>
</dbReference>
<dbReference type="Gene3D" id="3.40.50.300">
    <property type="entry name" value="P-loop containing nucleotide triphosphate hydrolases"/>
    <property type="match status" value="1"/>
</dbReference>
<evidence type="ECO:0000256" key="1">
    <source>
        <dbReference type="ARBA" id="ARBA00022741"/>
    </source>
</evidence>
<dbReference type="GO" id="GO:0009378">
    <property type="term" value="F:four-way junction helicase activity"/>
    <property type="evidence" value="ECO:0007669"/>
    <property type="project" value="InterPro"/>
</dbReference>
<keyword evidence="1" id="KW-0547">Nucleotide-binding</keyword>
<evidence type="ECO:0000313" key="5">
    <source>
        <dbReference type="Proteomes" id="UP000824087"/>
    </source>
</evidence>
<dbReference type="CDD" id="cd18139">
    <property type="entry name" value="HLD_clamp_RarA"/>
    <property type="match status" value="1"/>
</dbReference>
<dbReference type="InterPro" id="IPR003593">
    <property type="entry name" value="AAA+_ATPase"/>
</dbReference>
<protein>
    <submittedName>
        <fullName evidence="4">Replication-associated recombination protein A</fullName>
    </submittedName>
</protein>
<dbReference type="InterPro" id="IPR051314">
    <property type="entry name" value="AAA_ATPase_RarA/MGS1/WRNIP1"/>
</dbReference>
<dbReference type="CDD" id="cd00009">
    <property type="entry name" value="AAA"/>
    <property type="match status" value="1"/>
</dbReference>
<comment type="caution">
    <text evidence="4">The sequence shown here is derived from an EMBL/GenBank/DDBJ whole genome shotgun (WGS) entry which is preliminary data.</text>
</comment>
<dbReference type="SMART" id="SM00382">
    <property type="entry name" value="AAA"/>
    <property type="match status" value="1"/>
</dbReference>
<dbReference type="InterPro" id="IPR032423">
    <property type="entry name" value="AAA_assoc_2"/>
</dbReference>
<dbReference type="InterPro" id="IPR021886">
    <property type="entry name" value="MgsA_C"/>
</dbReference>
<evidence type="ECO:0000256" key="2">
    <source>
        <dbReference type="ARBA" id="ARBA00022840"/>
    </source>
</evidence>
<dbReference type="Proteomes" id="UP000824087">
    <property type="component" value="Unassembled WGS sequence"/>
</dbReference>
<dbReference type="Gene3D" id="1.10.3710.10">
    <property type="entry name" value="DNA polymerase III clamp loader subunits, C-terminal domain"/>
    <property type="match status" value="1"/>
</dbReference>
<dbReference type="InterPro" id="IPR008921">
    <property type="entry name" value="DNA_pol3_clamp-load_cplx_C"/>
</dbReference>
<dbReference type="InterPro" id="IPR027417">
    <property type="entry name" value="P-loop_NTPase"/>
</dbReference>
<accession>A0A9D1L3L3</accession>
<dbReference type="Gene3D" id="1.20.272.10">
    <property type="match status" value="1"/>
</dbReference>
<dbReference type="PANTHER" id="PTHR13779">
    <property type="entry name" value="WERNER HELICASE-INTERACTING PROTEIN 1 FAMILY MEMBER"/>
    <property type="match status" value="1"/>
</dbReference>
<dbReference type="SUPFAM" id="SSF48019">
    <property type="entry name" value="post-AAA+ oligomerization domain-like"/>
    <property type="match status" value="1"/>
</dbReference>
<dbReference type="Pfam" id="PF05496">
    <property type="entry name" value="RuvB_N"/>
    <property type="match status" value="1"/>
</dbReference>
<keyword evidence="2" id="KW-0067">ATP-binding</keyword>